<dbReference type="Gene3D" id="3.20.20.30">
    <property type="entry name" value="Luciferase-like domain"/>
    <property type="match status" value="1"/>
</dbReference>
<dbReference type="PANTHER" id="PTHR30011:SF16">
    <property type="entry name" value="C2H2 FINGER DOMAIN TRANSCRIPTION FACTOR (EUROFUNG)-RELATED"/>
    <property type="match status" value="1"/>
</dbReference>
<dbReference type="GO" id="GO:0004497">
    <property type="term" value="F:monooxygenase activity"/>
    <property type="evidence" value="ECO:0007669"/>
    <property type="project" value="UniProtKB-KW"/>
</dbReference>
<dbReference type="EMBL" id="FNLM01000034">
    <property type="protein sequence ID" value="SDU73339.1"/>
    <property type="molecule type" value="Genomic_DNA"/>
</dbReference>
<evidence type="ECO:0000256" key="6">
    <source>
        <dbReference type="PIRSR" id="PIRSR000337-1"/>
    </source>
</evidence>
<evidence type="ECO:0000259" key="7">
    <source>
        <dbReference type="Pfam" id="PF00296"/>
    </source>
</evidence>
<protein>
    <submittedName>
        <fullName evidence="8">FMN-dependent oxidoreductase, nitrilotriacetate monooxygenase family</fullName>
    </submittedName>
</protein>
<dbReference type="Pfam" id="PF00296">
    <property type="entry name" value="Bac_luciferase"/>
    <property type="match status" value="1"/>
</dbReference>
<evidence type="ECO:0000313" key="9">
    <source>
        <dbReference type="Proteomes" id="UP000183180"/>
    </source>
</evidence>
<gene>
    <name evidence="8" type="ORF">SAMN04488548_1343944</name>
</gene>
<dbReference type="AlphaFoldDB" id="A0A1H2KXC1"/>
<feature type="binding site" evidence="6">
    <location>
        <position position="224"/>
    </location>
    <ligand>
        <name>FMN</name>
        <dbReference type="ChEBI" id="CHEBI:58210"/>
    </ligand>
</feature>
<dbReference type="RefSeq" id="WP_074852450.1">
    <property type="nucleotide sequence ID" value="NZ_FNLM01000034.1"/>
</dbReference>
<dbReference type="InterPro" id="IPR016215">
    <property type="entry name" value="NTA_MOA"/>
</dbReference>
<dbReference type="GO" id="GO:0016705">
    <property type="term" value="F:oxidoreductase activity, acting on paired donors, with incorporation or reduction of molecular oxygen"/>
    <property type="evidence" value="ECO:0007669"/>
    <property type="project" value="InterPro"/>
</dbReference>
<keyword evidence="2 6" id="KW-0288">FMN</keyword>
<keyword evidence="1 6" id="KW-0285">Flavoprotein</keyword>
<feature type="binding site" evidence="6">
    <location>
        <position position="99"/>
    </location>
    <ligand>
        <name>FMN</name>
        <dbReference type="ChEBI" id="CHEBI:58210"/>
    </ligand>
</feature>
<keyword evidence="3" id="KW-0560">Oxidoreductase</keyword>
<evidence type="ECO:0000256" key="2">
    <source>
        <dbReference type="ARBA" id="ARBA00022643"/>
    </source>
</evidence>
<reference evidence="8 9" key="1">
    <citation type="submission" date="2016-10" db="EMBL/GenBank/DDBJ databases">
        <authorList>
            <person name="de Groot N.N."/>
        </authorList>
    </citation>
    <scope>NUCLEOTIDE SEQUENCE [LARGE SCALE GENOMIC DNA]</scope>
    <source>
        <strain evidence="8 9">DSM 44215</strain>
    </source>
</reference>
<keyword evidence="4 8" id="KW-0503">Monooxygenase</keyword>
<dbReference type="InterPro" id="IPR051260">
    <property type="entry name" value="Diverse_substr_monoxygenases"/>
</dbReference>
<dbReference type="PIRSF" id="PIRSF000337">
    <property type="entry name" value="NTA_MOA"/>
    <property type="match status" value="1"/>
</dbReference>
<dbReference type="OrthoDB" id="9135350at2"/>
<dbReference type="Proteomes" id="UP000183180">
    <property type="component" value="Unassembled WGS sequence"/>
</dbReference>
<sequence length="440" mass="49586">MFKLGWFVNGYSPKTWTGPWAGNHASEWTGPNFWIDVARGLERGGFDMFFMEDSAMVEDTYGGTAETTLKYAEMAPKNDPMPLVPLLSTFTRHIGIVSTISTIQYHPYMAARLGATLDHLTEGRVGLNVVTSVSHRVAQNYGYERHFDHAERYQMAEEWMDAVNALWGSWEEGALVHDLEEPRFADHKKVHPVDFVGKYFRTRGPLNTVPGPQGRPVIAQAGGSAPGRDLAARNADVMLGLVKSPEDMVEFRADMDRRLREYGRDPEDLHIFFMAHAFIGEDDAAGKERYQRSVDHRTHPDEIEKRLWTMSYTSGGEIDYAKYDRHGPIPTELGNGETTTHKLMLAAAAEGKTLYDLVTGPMNYGMDFVGSAKTIAAQMDEVMKSTERPDGFLIQGIDDELSRRTLTEITDGLCAELQRQRLIRTGYSGRTFRENLSNWD</sequence>
<feature type="binding site" evidence="6">
    <location>
        <position position="149"/>
    </location>
    <ligand>
        <name>FMN</name>
        <dbReference type="ChEBI" id="CHEBI:58210"/>
    </ligand>
</feature>
<feature type="binding site" evidence="6">
    <location>
        <position position="53"/>
    </location>
    <ligand>
        <name>FMN</name>
        <dbReference type="ChEBI" id="CHEBI:58210"/>
    </ligand>
</feature>
<evidence type="ECO:0000256" key="5">
    <source>
        <dbReference type="ARBA" id="ARBA00033748"/>
    </source>
</evidence>
<dbReference type="InterPro" id="IPR011251">
    <property type="entry name" value="Luciferase-like_dom"/>
</dbReference>
<evidence type="ECO:0000256" key="3">
    <source>
        <dbReference type="ARBA" id="ARBA00023002"/>
    </source>
</evidence>
<dbReference type="NCBIfam" id="TIGR03860">
    <property type="entry name" value="FMN_nitrolo"/>
    <property type="match status" value="1"/>
</dbReference>
<evidence type="ECO:0000313" key="8">
    <source>
        <dbReference type="EMBL" id="SDU73339.1"/>
    </source>
</evidence>
<evidence type="ECO:0000256" key="4">
    <source>
        <dbReference type="ARBA" id="ARBA00023033"/>
    </source>
</evidence>
<feature type="binding site" evidence="6">
    <location>
        <position position="153"/>
    </location>
    <ligand>
        <name>FMN</name>
        <dbReference type="ChEBI" id="CHEBI:58210"/>
    </ligand>
</feature>
<proteinExistence type="inferred from homology"/>
<feature type="domain" description="Luciferase-like" evidence="7">
    <location>
        <begin position="23"/>
        <end position="382"/>
    </location>
</feature>
<dbReference type="InterPro" id="IPR036661">
    <property type="entry name" value="Luciferase-like_sf"/>
</dbReference>
<accession>A0A1H2KXC1</accession>
<dbReference type="PANTHER" id="PTHR30011">
    <property type="entry name" value="ALKANESULFONATE MONOOXYGENASE-RELATED"/>
    <property type="match status" value="1"/>
</dbReference>
<organism evidence="8 9">
    <name type="scientific">Gordonia westfalica</name>
    <dbReference type="NCBI Taxonomy" id="158898"/>
    <lineage>
        <taxon>Bacteria</taxon>
        <taxon>Bacillati</taxon>
        <taxon>Actinomycetota</taxon>
        <taxon>Actinomycetes</taxon>
        <taxon>Mycobacteriales</taxon>
        <taxon>Gordoniaceae</taxon>
        <taxon>Gordonia</taxon>
    </lineage>
</organism>
<name>A0A1H2KXC1_9ACTN</name>
<dbReference type="STRING" id="158898.SAMN04488548_1343944"/>
<comment type="similarity">
    <text evidence="5">Belongs to the NtaA/SnaA/DszA monooxygenase family.</text>
</comment>
<dbReference type="SUPFAM" id="SSF51679">
    <property type="entry name" value="Bacterial luciferase-like"/>
    <property type="match status" value="1"/>
</dbReference>
<evidence type="ECO:0000256" key="1">
    <source>
        <dbReference type="ARBA" id="ARBA00022630"/>
    </source>
</evidence>